<protein>
    <submittedName>
        <fullName evidence="2">Transposase</fullName>
    </submittedName>
</protein>
<dbReference type="EMBL" id="JACJKX010000018">
    <property type="protein sequence ID" value="MBM6929273.1"/>
    <property type="molecule type" value="Genomic_DNA"/>
</dbReference>
<evidence type="ECO:0000313" key="3">
    <source>
        <dbReference type="Proteomes" id="UP000777002"/>
    </source>
</evidence>
<proteinExistence type="predicted"/>
<name>A0ABS2GTX8_9BURK</name>
<dbReference type="InterPro" id="IPR045489">
    <property type="entry name" value="DUF6429"/>
</dbReference>
<comment type="caution">
    <text evidence="2">The sequence shown here is derived from an EMBL/GenBank/DDBJ whole genome shotgun (WGS) entry which is preliminary data.</text>
</comment>
<organism evidence="2 3">
    <name type="scientific">Parasutterella secunda</name>
    <dbReference type="NCBI Taxonomy" id="626947"/>
    <lineage>
        <taxon>Bacteria</taxon>
        <taxon>Pseudomonadati</taxon>
        <taxon>Pseudomonadota</taxon>
        <taxon>Betaproteobacteria</taxon>
        <taxon>Burkholderiales</taxon>
        <taxon>Sutterellaceae</taxon>
        <taxon>Parasutterella</taxon>
    </lineage>
</organism>
<feature type="domain" description="DUF6429" evidence="1">
    <location>
        <begin position="7"/>
        <end position="80"/>
    </location>
</feature>
<reference evidence="2 3" key="1">
    <citation type="journal article" date="2021" name="Sci. Rep.">
        <title>The distribution of antibiotic resistance genes in chicken gut microbiota commensals.</title>
        <authorList>
            <person name="Juricova H."/>
            <person name="Matiasovicova J."/>
            <person name="Kubasova T."/>
            <person name="Cejkova D."/>
            <person name="Rychlik I."/>
        </authorList>
    </citation>
    <scope>NUCLEOTIDE SEQUENCE [LARGE SCALE GENOMIC DNA]</scope>
    <source>
        <strain evidence="2 3">An562</strain>
    </source>
</reference>
<evidence type="ECO:0000313" key="2">
    <source>
        <dbReference type="EMBL" id="MBM6929273.1"/>
    </source>
</evidence>
<sequence length="84" mass="9969">MSKTPPEKAIEELTMILLYLLRFSEKNVTSSWKNYDFEALGELEKLNWIDQGRNYWKKKSVQLTDEGIAQAKQLLKKYGIEDWK</sequence>
<keyword evidence="3" id="KW-1185">Reference proteome</keyword>
<gene>
    <name evidence="2" type="ORF">H5985_08340</name>
</gene>
<dbReference type="Proteomes" id="UP000777002">
    <property type="component" value="Unassembled WGS sequence"/>
</dbReference>
<accession>A0ABS2GTX8</accession>
<dbReference type="RefSeq" id="WP_205050859.1">
    <property type="nucleotide sequence ID" value="NZ_JACJKX010000018.1"/>
</dbReference>
<evidence type="ECO:0000259" key="1">
    <source>
        <dbReference type="Pfam" id="PF20008"/>
    </source>
</evidence>
<dbReference type="Pfam" id="PF20008">
    <property type="entry name" value="DUF6429"/>
    <property type="match status" value="1"/>
</dbReference>